<dbReference type="Gene3D" id="3.90.380.10">
    <property type="entry name" value="Naphthalene 1,2-dioxygenase Alpha Subunit, Chain A, domain 1"/>
    <property type="match status" value="1"/>
</dbReference>
<keyword evidence="6" id="KW-0411">Iron-sulfur</keyword>
<dbReference type="PRINTS" id="PR00090">
    <property type="entry name" value="RNGDIOXGNASE"/>
</dbReference>
<evidence type="ECO:0000313" key="9">
    <source>
        <dbReference type="Proteomes" id="UP000038011"/>
    </source>
</evidence>
<dbReference type="CDD" id="cd03469">
    <property type="entry name" value="Rieske_RO_Alpha_N"/>
    <property type="match status" value="1"/>
</dbReference>
<dbReference type="PROSITE" id="PS51296">
    <property type="entry name" value="RIESKE"/>
    <property type="match status" value="1"/>
</dbReference>
<dbReference type="PATRIC" id="fig|1514904.3.peg.1740"/>
<evidence type="ECO:0000256" key="2">
    <source>
        <dbReference type="ARBA" id="ARBA00022714"/>
    </source>
</evidence>
<keyword evidence="5" id="KW-0408">Iron</keyword>
<protein>
    <submittedName>
        <fullName evidence="8">(Fe-S)-binding protein</fullName>
    </submittedName>
</protein>
<dbReference type="GO" id="GO:0016491">
    <property type="term" value="F:oxidoreductase activity"/>
    <property type="evidence" value="ECO:0007669"/>
    <property type="project" value="UniProtKB-KW"/>
</dbReference>
<dbReference type="EMBL" id="JXMU01000002">
    <property type="protein sequence ID" value="KPB02658.1"/>
    <property type="molecule type" value="Genomic_DNA"/>
</dbReference>
<comment type="caution">
    <text evidence="8">The sequence shown here is derived from an EMBL/GenBank/DDBJ whole genome shotgun (WGS) entry which is preliminary data.</text>
</comment>
<proteinExistence type="predicted"/>
<evidence type="ECO:0000259" key="7">
    <source>
        <dbReference type="PROSITE" id="PS51296"/>
    </source>
</evidence>
<sequence>MLHAKLDSGDTALVSELLRSRKAGHTLPAQLYTSEAAYQADCDAIFSRHWIAVGVDCDVEEPGDVIAVDIGTSSILILRDDEMNIRAFHNVCSHRGARLVPPGRSVVGKLVCPYHQWTYDLDGALALAPHMGLDFERDLHHLKPVALQSVGGILYACLSDDPPEDISDLINIVGERLKPYDLQNAKIAHETETIEDGNWKLTMENNRECYHCASNHPELSLSFHSADFGFDPEGLSPSERAEAETLANAYAEKALVWEGAGLDHAPIEHTVGFPTNFRTQRLIIAGLGESHTMSTRAASTIPLGQMTMPGAGDLHLWGINSWNHVMNDHAVIFTAMPISADKTLVRTKWLVHKDAVEGEDYDLETLTAVWNATNKEDAHLVAIAHQGVSSQGYRPGPYSRYTERALDEFASWYVERMTANGYGA</sequence>
<reference evidence="8 9" key="1">
    <citation type="submission" date="2015-01" db="EMBL/GenBank/DDBJ databases">
        <title>Ahrensia donghaiensis sp. nov., a novel dimethylsulphoniopropionate-cleavage bacterium isolated from seawater and emended descriptions of the genus Ahrensia and Ahrensia kielensis.</title>
        <authorList>
            <person name="Liu J."/>
        </authorList>
    </citation>
    <scope>NUCLEOTIDE SEQUENCE [LARGE SCALE GENOMIC DNA]</scope>
    <source>
        <strain evidence="8 9">LZD062</strain>
    </source>
</reference>
<accession>A0A0N0VML4</accession>
<dbReference type="PANTHER" id="PTHR43756:SF5">
    <property type="entry name" value="CHOLINE MONOOXYGENASE, CHLOROPLASTIC"/>
    <property type="match status" value="1"/>
</dbReference>
<dbReference type="SUPFAM" id="SSF55961">
    <property type="entry name" value="Bet v1-like"/>
    <property type="match status" value="1"/>
</dbReference>
<evidence type="ECO:0000256" key="5">
    <source>
        <dbReference type="ARBA" id="ARBA00023004"/>
    </source>
</evidence>
<dbReference type="Proteomes" id="UP000038011">
    <property type="component" value="Unassembled WGS sequence"/>
</dbReference>
<dbReference type="SUPFAM" id="SSF50022">
    <property type="entry name" value="ISP domain"/>
    <property type="match status" value="1"/>
</dbReference>
<gene>
    <name evidence="8" type="ORF">SU32_02680</name>
</gene>
<evidence type="ECO:0000256" key="3">
    <source>
        <dbReference type="ARBA" id="ARBA00022723"/>
    </source>
</evidence>
<evidence type="ECO:0000256" key="6">
    <source>
        <dbReference type="ARBA" id="ARBA00023014"/>
    </source>
</evidence>
<evidence type="ECO:0000313" key="8">
    <source>
        <dbReference type="EMBL" id="KPB02658.1"/>
    </source>
</evidence>
<name>A0A0N0VML4_9HYPH</name>
<dbReference type="OrthoDB" id="7456916at2"/>
<keyword evidence="3" id="KW-0479">Metal-binding</keyword>
<dbReference type="GO" id="GO:0051537">
    <property type="term" value="F:2 iron, 2 sulfur cluster binding"/>
    <property type="evidence" value="ECO:0007669"/>
    <property type="project" value="UniProtKB-KW"/>
</dbReference>
<evidence type="ECO:0000256" key="1">
    <source>
        <dbReference type="ARBA" id="ARBA00001962"/>
    </source>
</evidence>
<dbReference type="InterPro" id="IPR001663">
    <property type="entry name" value="Rng_hydr_dOase-A"/>
</dbReference>
<dbReference type="STRING" id="1514904.SU32_02680"/>
<feature type="domain" description="Rieske" evidence="7">
    <location>
        <begin position="50"/>
        <end position="156"/>
    </location>
</feature>
<keyword evidence="4" id="KW-0560">Oxidoreductase</keyword>
<dbReference type="PANTHER" id="PTHR43756">
    <property type="entry name" value="CHOLINE MONOOXYGENASE, CHLOROPLASTIC"/>
    <property type="match status" value="1"/>
</dbReference>
<keyword evidence="2" id="KW-0001">2Fe-2S</keyword>
<comment type="cofactor">
    <cofactor evidence="1">
        <name>Fe cation</name>
        <dbReference type="ChEBI" id="CHEBI:24875"/>
    </cofactor>
</comment>
<dbReference type="AlphaFoldDB" id="A0A0N0VML4"/>
<dbReference type="Pfam" id="PF00848">
    <property type="entry name" value="Ring_hydroxyl_A"/>
    <property type="match status" value="1"/>
</dbReference>
<evidence type="ECO:0000256" key="4">
    <source>
        <dbReference type="ARBA" id="ARBA00023002"/>
    </source>
</evidence>
<dbReference type="InterPro" id="IPR015879">
    <property type="entry name" value="Ring_hydroxy_dOase_asu_C_dom"/>
</dbReference>
<dbReference type="CDD" id="cd08884">
    <property type="entry name" value="RHO_alpha_C_GbcA-like"/>
    <property type="match status" value="1"/>
</dbReference>
<dbReference type="InterPro" id="IPR017941">
    <property type="entry name" value="Rieske_2Fe-2S"/>
</dbReference>
<dbReference type="GO" id="GO:0005506">
    <property type="term" value="F:iron ion binding"/>
    <property type="evidence" value="ECO:0007669"/>
    <property type="project" value="InterPro"/>
</dbReference>
<dbReference type="Gene3D" id="2.102.10.10">
    <property type="entry name" value="Rieske [2Fe-2S] iron-sulphur domain"/>
    <property type="match status" value="1"/>
</dbReference>
<dbReference type="RefSeq" id="WP_053997774.1">
    <property type="nucleotide sequence ID" value="NZ_JXMU01000002.1"/>
</dbReference>
<organism evidence="8 9">
    <name type="scientific">Ahrensia marina</name>
    <dbReference type="NCBI Taxonomy" id="1514904"/>
    <lineage>
        <taxon>Bacteria</taxon>
        <taxon>Pseudomonadati</taxon>
        <taxon>Pseudomonadota</taxon>
        <taxon>Alphaproteobacteria</taxon>
        <taxon>Hyphomicrobiales</taxon>
        <taxon>Ahrensiaceae</taxon>
        <taxon>Ahrensia</taxon>
    </lineage>
</organism>
<dbReference type="InterPro" id="IPR036922">
    <property type="entry name" value="Rieske_2Fe-2S_sf"/>
</dbReference>
<keyword evidence="9" id="KW-1185">Reference proteome</keyword>
<dbReference type="Pfam" id="PF00355">
    <property type="entry name" value="Rieske"/>
    <property type="match status" value="1"/>
</dbReference>